<dbReference type="OrthoDB" id="10261055at2759"/>
<dbReference type="GO" id="GO:0006013">
    <property type="term" value="P:mannose metabolic process"/>
    <property type="evidence" value="ECO:0007669"/>
    <property type="project" value="InterPro"/>
</dbReference>
<accession>A0A3P8BQG6</accession>
<dbReference type="AlphaFoldDB" id="A0A3P8BQG6"/>
<feature type="domain" description="Glycosyl hydrolase family 38 C-terminal" evidence="1">
    <location>
        <begin position="44"/>
        <end position="316"/>
    </location>
</feature>
<reference evidence="4" key="2">
    <citation type="submission" date="2019-09" db="UniProtKB">
        <authorList>
            <consortium name="WormBaseParasite"/>
        </authorList>
    </citation>
    <scope>IDENTIFICATION</scope>
</reference>
<dbReference type="InterPro" id="IPR050843">
    <property type="entry name" value="Glycosyl_Hydrlase_38"/>
</dbReference>
<protein>
    <submittedName>
        <fullName evidence="4">Glyco_hydro_38C domain-containing protein</fullName>
    </submittedName>
</protein>
<name>A0A3P8BQG6_HELPZ</name>
<dbReference type="Gene3D" id="2.70.98.30">
    <property type="entry name" value="Golgi alpha-mannosidase II, domain 4"/>
    <property type="match status" value="1"/>
</dbReference>
<dbReference type="GO" id="GO:0004559">
    <property type="term" value="F:alpha-mannosidase activity"/>
    <property type="evidence" value="ECO:0007669"/>
    <property type="project" value="InterPro"/>
</dbReference>
<dbReference type="Pfam" id="PF07748">
    <property type="entry name" value="Glyco_hydro_38C"/>
    <property type="match status" value="1"/>
</dbReference>
<proteinExistence type="predicted"/>
<keyword evidence="3" id="KW-1185">Reference proteome</keyword>
<dbReference type="GO" id="GO:0006491">
    <property type="term" value="P:N-glycan processing"/>
    <property type="evidence" value="ECO:0007669"/>
    <property type="project" value="TreeGrafter"/>
</dbReference>
<dbReference type="GO" id="GO:0000139">
    <property type="term" value="C:Golgi membrane"/>
    <property type="evidence" value="ECO:0007669"/>
    <property type="project" value="TreeGrafter"/>
</dbReference>
<evidence type="ECO:0000313" key="2">
    <source>
        <dbReference type="EMBL" id="VDO74292.1"/>
    </source>
</evidence>
<organism evidence="2">
    <name type="scientific">Heligmosomoides polygyrus</name>
    <name type="common">Parasitic roundworm</name>
    <dbReference type="NCBI Taxonomy" id="6339"/>
    <lineage>
        <taxon>Eukaryota</taxon>
        <taxon>Metazoa</taxon>
        <taxon>Ecdysozoa</taxon>
        <taxon>Nematoda</taxon>
        <taxon>Chromadorea</taxon>
        <taxon>Rhabditida</taxon>
        <taxon>Rhabditina</taxon>
        <taxon>Rhabditomorpha</taxon>
        <taxon>Strongyloidea</taxon>
        <taxon>Heligmosomidae</taxon>
        <taxon>Heligmosomoides</taxon>
    </lineage>
</organism>
<dbReference type="InterPro" id="IPR011682">
    <property type="entry name" value="Glyco_hydro_38_C"/>
</dbReference>
<gene>
    <name evidence="2" type="ORF">HPBE_LOCUS7955</name>
</gene>
<dbReference type="EMBL" id="UZAH01026016">
    <property type="protein sequence ID" value="VDO74292.1"/>
    <property type="molecule type" value="Genomic_DNA"/>
</dbReference>
<dbReference type="WBParaSite" id="HPBE_0000795401-mRNA-1">
    <property type="protein sequence ID" value="HPBE_0000795401-mRNA-1"/>
    <property type="gene ID" value="HPBE_0000795401"/>
</dbReference>
<evidence type="ECO:0000259" key="1">
    <source>
        <dbReference type="Pfam" id="PF07748"/>
    </source>
</evidence>
<evidence type="ECO:0000313" key="4">
    <source>
        <dbReference type="WBParaSite" id="HPBE_0000795401-mRNA-1"/>
    </source>
</evidence>
<reference evidence="2 3" key="1">
    <citation type="submission" date="2018-11" db="EMBL/GenBank/DDBJ databases">
        <authorList>
            <consortium name="Pathogen Informatics"/>
        </authorList>
    </citation>
    <scope>NUCLEOTIDE SEQUENCE [LARGE SCALE GENOMIC DNA]</scope>
</reference>
<dbReference type="Proteomes" id="UP000050761">
    <property type="component" value="Unassembled WGS sequence"/>
</dbReference>
<dbReference type="InterPro" id="IPR011013">
    <property type="entry name" value="Gal_mutarotase_sf_dom"/>
</dbReference>
<evidence type="ECO:0000313" key="3">
    <source>
        <dbReference type="Proteomes" id="UP000050761"/>
    </source>
</evidence>
<sequence length="432" mass="46954">MSVYEVAASAANQKPSLATVSAKASVDISGFKFETMTGTDTFSLKNSQLEATFSGVSGFLQAVTPNGHSKVDLNVQFVHYGARPKGKINNKGGDNLSGAYLFLPDAEAKELPADEQEFMVVSGPIMKKVYVVGPKNLKILQVYSLVEGAPSIEIVNEVDIRSSTSLMTAVCPRPNSKSSTMVVDKQLTVIREVLRLKFYQNQKLLLMNSTSLGSDEGDIAETTSSNFELAMRMNTNVQSGDDLYTDLNGMQIIRRRRQLDKLPIQAHFYPMPSAAYIEDTSTRLSLLTAQPLGVASLKAGQLEVMLDRRLDQDDGRGLEENVHDNLRTLSRFRLLVEPLKQLESKTTAEERVGFLSLVGLAESTELLYPTVRMVSSGRAAEVIPVDQLSQGGFTYAALRAQGDRTVHNGAAGRDDRQAVVVASSSSSSTSSV</sequence>
<dbReference type="GO" id="GO:0030246">
    <property type="term" value="F:carbohydrate binding"/>
    <property type="evidence" value="ECO:0007669"/>
    <property type="project" value="InterPro"/>
</dbReference>
<dbReference type="SUPFAM" id="SSF74650">
    <property type="entry name" value="Galactose mutarotase-like"/>
    <property type="match status" value="2"/>
</dbReference>
<dbReference type="PANTHER" id="PTHR11607">
    <property type="entry name" value="ALPHA-MANNOSIDASE"/>
    <property type="match status" value="1"/>
</dbReference>
<dbReference type="PANTHER" id="PTHR11607:SF3">
    <property type="entry name" value="LYSOSOMAL ALPHA-MANNOSIDASE"/>
    <property type="match status" value="1"/>
</dbReference>